<evidence type="ECO:0000313" key="3">
    <source>
        <dbReference type="EMBL" id="MDX5985577.1"/>
    </source>
</evidence>
<dbReference type="EMBL" id="JAWXXV010000001">
    <property type="protein sequence ID" value="MDX5985577.1"/>
    <property type="molecule type" value="Genomic_DNA"/>
</dbReference>
<keyword evidence="1" id="KW-0472">Membrane</keyword>
<feature type="domain" description="Acyltransferase 3" evidence="2">
    <location>
        <begin position="9"/>
        <end position="333"/>
    </location>
</feature>
<feature type="transmembrane region" description="Helical" evidence="1">
    <location>
        <begin position="143"/>
        <end position="162"/>
    </location>
</feature>
<feature type="transmembrane region" description="Helical" evidence="1">
    <location>
        <begin position="7"/>
        <end position="25"/>
    </location>
</feature>
<dbReference type="InterPro" id="IPR050879">
    <property type="entry name" value="Acyltransferase_3"/>
</dbReference>
<accession>A0ABU4PP40</accession>
<evidence type="ECO:0000256" key="1">
    <source>
        <dbReference type="SAM" id="Phobius"/>
    </source>
</evidence>
<proteinExistence type="predicted"/>
<feature type="transmembrane region" description="Helical" evidence="1">
    <location>
        <begin position="252"/>
        <end position="269"/>
    </location>
</feature>
<feature type="transmembrane region" description="Helical" evidence="1">
    <location>
        <begin position="169"/>
        <end position="189"/>
    </location>
</feature>
<name>A0ABU4PP40_9SPHN</name>
<sequence length="365" mass="39778">MSARHELRALTGMRGIAAWLVVLYHTRLSVAGLPHSVVAVLAKGYLAVDFFFLLSGFVIWLSWSERLRRGGIGAVPGFLWRRLARIWPLHLFMLGCAVALALLLLALGKHDAVHHRFADLPLHILLLQNWGFTDHLAWNDPSWSISTEWAAYLLFPLLAFSLDWRRVPSWAVLATIAALLVLLHAAMAGAPTLGTDIWTFGLRRCLIEFATGSAICALWMRWRDAPALPAVLATTLGVAGLAAAALGAPETLTVPGAFAALLLALALTADRRGNPLETPALHSLGEISYATYLGHFLLFGVFKLVFVADAHAIPPMLIALYLALVLGSSVALHHLVERPAQNWMNRIPARWQRTGARVQASSSAS</sequence>
<dbReference type="EC" id="2.3.-.-" evidence="3"/>
<feature type="transmembrane region" description="Helical" evidence="1">
    <location>
        <begin position="45"/>
        <end position="63"/>
    </location>
</feature>
<dbReference type="RefSeq" id="WP_029623024.1">
    <property type="nucleotide sequence ID" value="NZ_JAWXXV010000001.1"/>
</dbReference>
<feature type="transmembrane region" description="Helical" evidence="1">
    <location>
        <begin position="84"/>
        <end position="107"/>
    </location>
</feature>
<protein>
    <submittedName>
        <fullName evidence="3">Acyltransferase</fullName>
        <ecNumber evidence="3">2.3.-.-</ecNumber>
    </submittedName>
</protein>
<dbReference type="GO" id="GO:0016746">
    <property type="term" value="F:acyltransferase activity"/>
    <property type="evidence" value="ECO:0007669"/>
    <property type="project" value="UniProtKB-KW"/>
</dbReference>
<keyword evidence="1" id="KW-1133">Transmembrane helix</keyword>
<dbReference type="Proteomes" id="UP001279660">
    <property type="component" value="Unassembled WGS sequence"/>
</dbReference>
<feature type="transmembrane region" description="Helical" evidence="1">
    <location>
        <begin position="312"/>
        <end position="336"/>
    </location>
</feature>
<dbReference type="PANTHER" id="PTHR23028:SF53">
    <property type="entry name" value="ACYL_TRANSF_3 DOMAIN-CONTAINING PROTEIN"/>
    <property type="match status" value="1"/>
</dbReference>
<keyword evidence="1" id="KW-0812">Transmembrane</keyword>
<organism evidence="3 4">
    <name type="scientific">Sphingomonas echinoides</name>
    <dbReference type="NCBI Taxonomy" id="59803"/>
    <lineage>
        <taxon>Bacteria</taxon>
        <taxon>Pseudomonadati</taxon>
        <taxon>Pseudomonadota</taxon>
        <taxon>Alphaproteobacteria</taxon>
        <taxon>Sphingomonadales</taxon>
        <taxon>Sphingomonadaceae</taxon>
        <taxon>Sphingomonas</taxon>
    </lineage>
</organism>
<keyword evidence="3" id="KW-0808">Transferase</keyword>
<evidence type="ECO:0000313" key="4">
    <source>
        <dbReference type="Proteomes" id="UP001279660"/>
    </source>
</evidence>
<gene>
    <name evidence="3" type="ORF">SIL82_15075</name>
</gene>
<comment type="caution">
    <text evidence="3">The sequence shown here is derived from an EMBL/GenBank/DDBJ whole genome shotgun (WGS) entry which is preliminary data.</text>
</comment>
<dbReference type="Pfam" id="PF01757">
    <property type="entry name" value="Acyl_transf_3"/>
    <property type="match status" value="1"/>
</dbReference>
<feature type="transmembrane region" description="Helical" evidence="1">
    <location>
        <begin position="289"/>
        <end position="306"/>
    </location>
</feature>
<evidence type="ECO:0000259" key="2">
    <source>
        <dbReference type="Pfam" id="PF01757"/>
    </source>
</evidence>
<dbReference type="PANTHER" id="PTHR23028">
    <property type="entry name" value="ACETYLTRANSFERASE"/>
    <property type="match status" value="1"/>
</dbReference>
<keyword evidence="4" id="KW-1185">Reference proteome</keyword>
<dbReference type="InterPro" id="IPR002656">
    <property type="entry name" value="Acyl_transf_3_dom"/>
</dbReference>
<keyword evidence="3" id="KW-0012">Acyltransferase</keyword>
<reference evidence="3 4" key="1">
    <citation type="submission" date="2023-11" db="EMBL/GenBank/DDBJ databases">
        <title>MicrobeMod: A computational toolkit for identifying prokaryotic methylation and restriction-modification with nanopore sequencing.</title>
        <authorList>
            <person name="Crits-Christoph A."/>
            <person name="Kang S.C."/>
            <person name="Lee H."/>
            <person name="Ostrov N."/>
        </authorList>
    </citation>
    <scope>NUCLEOTIDE SEQUENCE [LARGE SCALE GENOMIC DNA]</scope>
    <source>
        <strain evidence="3 4">ATCC 14820</strain>
    </source>
</reference>